<gene>
    <name evidence="1" type="ORF">G2W53_043608</name>
</gene>
<name>A0A834SP76_9FABA</name>
<sequence length="19" mass="2109">MAYVGSPDNHFGLVRYPVS</sequence>
<evidence type="ECO:0000313" key="1">
    <source>
        <dbReference type="EMBL" id="KAF7804497.1"/>
    </source>
</evidence>
<organism evidence="1 2">
    <name type="scientific">Senna tora</name>
    <dbReference type="NCBI Taxonomy" id="362788"/>
    <lineage>
        <taxon>Eukaryota</taxon>
        <taxon>Viridiplantae</taxon>
        <taxon>Streptophyta</taxon>
        <taxon>Embryophyta</taxon>
        <taxon>Tracheophyta</taxon>
        <taxon>Spermatophyta</taxon>
        <taxon>Magnoliopsida</taxon>
        <taxon>eudicotyledons</taxon>
        <taxon>Gunneridae</taxon>
        <taxon>Pentapetalae</taxon>
        <taxon>rosids</taxon>
        <taxon>fabids</taxon>
        <taxon>Fabales</taxon>
        <taxon>Fabaceae</taxon>
        <taxon>Caesalpinioideae</taxon>
        <taxon>Cassia clade</taxon>
        <taxon>Senna</taxon>
    </lineage>
</organism>
<protein>
    <submittedName>
        <fullName evidence="1">Uncharacterized protein</fullName>
    </submittedName>
</protein>
<accession>A0A834SP76</accession>
<comment type="caution">
    <text evidence="1">The sequence shown here is derived from an EMBL/GenBank/DDBJ whole genome shotgun (WGS) entry which is preliminary data.</text>
</comment>
<dbReference type="AlphaFoldDB" id="A0A834SP76"/>
<dbReference type="EMBL" id="JAAIUW010000013">
    <property type="protein sequence ID" value="KAF7804497.1"/>
    <property type="molecule type" value="Genomic_DNA"/>
</dbReference>
<evidence type="ECO:0000313" key="2">
    <source>
        <dbReference type="Proteomes" id="UP000634136"/>
    </source>
</evidence>
<dbReference type="Proteomes" id="UP000634136">
    <property type="component" value="Unassembled WGS sequence"/>
</dbReference>
<proteinExistence type="predicted"/>
<keyword evidence="2" id="KW-1185">Reference proteome</keyword>
<reference evidence="1" key="1">
    <citation type="submission" date="2020-09" db="EMBL/GenBank/DDBJ databases">
        <title>Genome-Enabled Discovery of Anthraquinone Biosynthesis in Senna tora.</title>
        <authorList>
            <person name="Kang S.-H."/>
            <person name="Pandey R.P."/>
            <person name="Lee C.-M."/>
            <person name="Sim J.-S."/>
            <person name="Jeong J.-T."/>
            <person name="Choi B.-S."/>
            <person name="Jung M."/>
            <person name="Ginzburg D."/>
            <person name="Zhao K."/>
            <person name="Won S.Y."/>
            <person name="Oh T.-J."/>
            <person name="Yu Y."/>
            <person name="Kim N.-H."/>
            <person name="Lee O.R."/>
            <person name="Lee T.-H."/>
            <person name="Bashyal P."/>
            <person name="Kim T.-S."/>
            <person name="Lee W.-H."/>
            <person name="Kawkins C."/>
            <person name="Kim C.-K."/>
            <person name="Kim J.S."/>
            <person name="Ahn B.O."/>
            <person name="Rhee S.Y."/>
            <person name="Sohng J.K."/>
        </authorList>
    </citation>
    <scope>NUCLEOTIDE SEQUENCE</scope>
    <source>
        <tissue evidence="1">Leaf</tissue>
    </source>
</reference>